<keyword evidence="3 4" id="KW-0862">Zinc</keyword>
<dbReference type="InterPro" id="IPR001293">
    <property type="entry name" value="Znf_TRAF"/>
</dbReference>
<keyword evidence="5" id="KW-0175">Coiled coil</keyword>
<keyword evidence="2 4" id="KW-0863">Zinc-finger</keyword>
<dbReference type="EMBL" id="CAJOBF010002452">
    <property type="protein sequence ID" value="CAF4035103.1"/>
    <property type="molecule type" value="Genomic_DNA"/>
</dbReference>
<dbReference type="InterPro" id="IPR001841">
    <property type="entry name" value="Znf_RING"/>
</dbReference>
<dbReference type="InterPro" id="IPR043136">
    <property type="entry name" value="B30.2/SPRY_sf"/>
</dbReference>
<evidence type="ECO:0000256" key="5">
    <source>
        <dbReference type="SAM" id="Coils"/>
    </source>
</evidence>
<sequence>MCEAQQIRGFEYVDEQSIDDELKCSICTEPFIDPVVTSSCDHTFCRSGIESALKSKATCPDCRHEPLSSGELKPPGRILLNLLNRLLVRCTNCRQTNIQRGLFDDHIKKSCPKVDVTCSAADLKCEWRGPRDQLSNHLANCMIESMRPILGQFIPITERIDQCERENQQLKLKVTALEQRCNEHEIEIQQLKQKMAEKMNRIAIENLLFHSTLHNPNVTISEAGLKATTPPSGCTRFMYAKVNDASWQHGRHYWEITLETLAGCYASMGVATFAWTPDKRIGDDSYSWALRIYNNHTSYEHSGLRHDGKSSDYYKLFPVGTRVGALLDLDEGTLEYVVDGTKKGALEKKLSENITYLEEQEKYTMLTHAKFADDHILPVTIEKTKIMLVHTAVAPSRPCVEYKNIQIEYRTLGRTHQHPEFDDVYLFSFNIIEISCFSVVNIIERNCSDHLSNINTIMQRRQVFKTGQNNKTREEEYSEKAA</sequence>
<feature type="domain" description="RING-type" evidence="6">
    <location>
        <begin position="24"/>
        <end position="63"/>
    </location>
</feature>
<evidence type="ECO:0000313" key="9">
    <source>
        <dbReference type="EMBL" id="CAF4035103.1"/>
    </source>
</evidence>
<proteinExistence type="predicted"/>
<evidence type="ECO:0000256" key="3">
    <source>
        <dbReference type="ARBA" id="ARBA00022833"/>
    </source>
</evidence>
<dbReference type="Proteomes" id="UP000663842">
    <property type="component" value="Unassembled WGS sequence"/>
</dbReference>
<dbReference type="PROSITE" id="PS50145">
    <property type="entry name" value="ZF_TRAF"/>
    <property type="match status" value="1"/>
</dbReference>
<evidence type="ECO:0000256" key="4">
    <source>
        <dbReference type="PROSITE-ProRule" id="PRU00207"/>
    </source>
</evidence>
<protein>
    <submittedName>
        <fullName evidence="9">Uncharacterized protein</fullName>
    </submittedName>
</protein>
<dbReference type="SMART" id="SM00184">
    <property type="entry name" value="RING"/>
    <property type="match status" value="1"/>
</dbReference>
<dbReference type="GO" id="GO:0008270">
    <property type="term" value="F:zinc ion binding"/>
    <property type="evidence" value="ECO:0007669"/>
    <property type="project" value="UniProtKB-KW"/>
</dbReference>
<dbReference type="AlphaFoldDB" id="A0A819R1W7"/>
<name>A0A819R1W7_9BILA</name>
<dbReference type="InterPro" id="IPR003877">
    <property type="entry name" value="SPRY_dom"/>
</dbReference>
<comment type="caution">
    <text evidence="9">The sequence shown here is derived from an EMBL/GenBank/DDBJ whole genome shotgun (WGS) entry which is preliminary data.</text>
</comment>
<reference evidence="9" key="1">
    <citation type="submission" date="2021-02" db="EMBL/GenBank/DDBJ databases">
        <authorList>
            <person name="Nowell W R."/>
        </authorList>
    </citation>
    <scope>NUCLEOTIDE SEQUENCE</scope>
</reference>
<feature type="zinc finger region" description="TRAF-type" evidence="4">
    <location>
        <begin position="88"/>
        <end position="134"/>
    </location>
</feature>
<dbReference type="PANTHER" id="PTHR10131">
    <property type="entry name" value="TNF RECEPTOR ASSOCIATED FACTOR"/>
    <property type="match status" value="1"/>
</dbReference>
<dbReference type="InterPro" id="IPR001870">
    <property type="entry name" value="B30.2/SPRY"/>
</dbReference>
<evidence type="ECO:0000256" key="2">
    <source>
        <dbReference type="ARBA" id="ARBA00022771"/>
    </source>
</evidence>
<dbReference type="InterPro" id="IPR018957">
    <property type="entry name" value="Znf_C3HC4_RING-type"/>
</dbReference>
<feature type="domain" description="B30.2/SPRY" evidence="8">
    <location>
        <begin position="187"/>
        <end position="398"/>
    </location>
</feature>
<dbReference type="SUPFAM" id="SSF49599">
    <property type="entry name" value="TRAF domain-like"/>
    <property type="match status" value="1"/>
</dbReference>
<keyword evidence="12" id="KW-1185">Reference proteome</keyword>
<evidence type="ECO:0000256" key="1">
    <source>
        <dbReference type="ARBA" id="ARBA00022723"/>
    </source>
</evidence>
<dbReference type="SUPFAM" id="SSF57850">
    <property type="entry name" value="RING/U-box"/>
    <property type="match status" value="1"/>
</dbReference>
<dbReference type="InterPro" id="IPR013320">
    <property type="entry name" value="ConA-like_dom_sf"/>
</dbReference>
<organism evidence="9 11">
    <name type="scientific">Rotaria magnacalcarata</name>
    <dbReference type="NCBI Taxonomy" id="392030"/>
    <lineage>
        <taxon>Eukaryota</taxon>
        <taxon>Metazoa</taxon>
        <taxon>Spiralia</taxon>
        <taxon>Gnathifera</taxon>
        <taxon>Rotifera</taxon>
        <taxon>Eurotatoria</taxon>
        <taxon>Bdelloidea</taxon>
        <taxon>Philodinida</taxon>
        <taxon>Philodinidae</taxon>
        <taxon>Rotaria</taxon>
    </lineage>
</organism>
<dbReference type="PANTHER" id="PTHR10131:SF94">
    <property type="entry name" value="TNF RECEPTOR-ASSOCIATED FACTOR 4"/>
    <property type="match status" value="1"/>
</dbReference>
<evidence type="ECO:0000259" key="8">
    <source>
        <dbReference type="PROSITE" id="PS50188"/>
    </source>
</evidence>
<dbReference type="PROSITE" id="PS50188">
    <property type="entry name" value="B302_SPRY"/>
    <property type="match status" value="1"/>
</dbReference>
<accession>A0A819R1W7</accession>
<evidence type="ECO:0000259" key="7">
    <source>
        <dbReference type="PROSITE" id="PS50145"/>
    </source>
</evidence>
<dbReference type="EMBL" id="CAJOBG010004103">
    <property type="protein sequence ID" value="CAF4095204.1"/>
    <property type="molecule type" value="Genomic_DNA"/>
</dbReference>
<evidence type="ECO:0000313" key="10">
    <source>
        <dbReference type="EMBL" id="CAF4095204.1"/>
    </source>
</evidence>
<evidence type="ECO:0000259" key="6">
    <source>
        <dbReference type="PROSITE" id="PS50089"/>
    </source>
</evidence>
<dbReference type="SUPFAM" id="SSF49899">
    <property type="entry name" value="Concanavalin A-like lectins/glucanases"/>
    <property type="match status" value="1"/>
</dbReference>
<evidence type="ECO:0000313" key="12">
    <source>
        <dbReference type="Proteomes" id="UP000663866"/>
    </source>
</evidence>
<feature type="coiled-coil region" evidence="5">
    <location>
        <begin position="160"/>
        <end position="208"/>
    </location>
</feature>
<dbReference type="Gene3D" id="3.30.40.10">
    <property type="entry name" value="Zinc/RING finger domain, C3HC4 (zinc finger)"/>
    <property type="match status" value="2"/>
</dbReference>
<feature type="domain" description="TRAF-type" evidence="7">
    <location>
        <begin position="88"/>
        <end position="134"/>
    </location>
</feature>
<dbReference type="Pfam" id="PF02176">
    <property type="entry name" value="zf-TRAF"/>
    <property type="match status" value="1"/>
</dbReference>
<dbReference type="PROSITE" id="PS50089">
    <property type="entry name" value="ZF_RING_2"/>
    <property type="match status" value="1"/>
</dbReference>
<dbReference type="InterPro" id="IPR013083">
    <property type="entry name" value="Znf_RING/FYVE/PHD"/>
</dbReference>
<evidence type="ECO:0000313" key="11">
    <source>
        <dbReference type="Proteomes" id="UP000663842"/>
    </source>
</evidence>
<dbReference type="Pfam" id="PF00622">
    <property type="entry name" value="SPRY"/>
    <property type="match status" value="1"/>
</dbReference>
<dbReference type="Gene3D" id="2.60.120.920">
    <property type="match status" value="1"/>
</dbReference>
<dbReference type="Proteomes" id="UP000663866">
    <property type="component" value="Unassembled WGS sequence"/>
</dbReference>
<dbReference type="Pfam" id="PF00097">
    <property type="entry name" value="zf-C3HC4"/>
    <property type="match status" value="1"/>
</dbReference>
<gene>
    <name evidence="10" type="ORF">OVN521_LOCUS20588</name>
    <name evidence="9" type="ORF">UXM345_LOCUS18248</name>
</gene>
<keyword evidence="1 4" id="KW-0479">Metal-binding</keyword>